<organism evidence="2">
    <name type="scientific">Amphora coffeiformis</name>
    <dbReference type="NCBI Taxonomy" id="265554"/>
    <lineage>
        <taxon>Eukaryota</taxon>
        <taxon>Sar</taxon>
        <taxon>Stramenopiles</taxon>
        <taxon>Ochrophyta</taxon>
        <taxon>Bacillariophyta</taxon>
        <taxon>Bacillariophyceae</taxon>
        <taxon>Bacillariophycidae</taxon>
        <taxon>Thalassiophysales</taxon>
        <taxon>Catenulaceae</taxon>
        <taxon>Amphora</taxon>
    </lineage>
</organism>
<protein>
    <submittedName>
        <fullName evidence="2">Uncharacterized protein</fullName>
    </submittedName>
</protein>
<sequence>MSREQEPANQASLAKALASIAPLPPTPTFLRKKAPSPPCSPSKEMNRIEASLDDASPHGICSYPSRSASRLPSSFSSSAELKRTASLLQKYPSLRLVKQMSSCRVNLVKDKDGHNGVEEDLDEISKNADIEEDSKPAAIKTERPALENFVECPKGVEELSINCEADAVWDEMDIEVTPGVVKRLIGSDETLKAFENGECIQVVCMACTVELACVMECEAIICPLCLSMSPLDNGLANECVGLGVQLD</sequence>
<dbReference type="AlphaFoldDB" id="A0A7S3L0P1"/>
<accession>A0A7S3L0P1</accession>
<gene>
    <name evidence="2" type="ORF">ACOF00016_LOCUS2880</name>
</gene>
<proteinExistence type="predicted"/>
<feature type="region of interest" description="Disordered" evidence="1">
    <location>
        <begin position="24"/>
        <end position="56"/>
    </location>
</feature>
<evidence type="ECO:0000256" key="1">
    <source>
        <dbReference type="SAM" id="MobiDB-lite"/>
    </source>
</evidence>
<name>A0A7S3L0P1_9STRA</name>
<reference evidence="2" key="1">
    <citation type="submission" date="2021-01" db="EMBL/GenBank/DDBJ databases">
        <authorList>
            <person name="Corre E."/>
            <person name="Pelletier E."/>
            <person name="Niang G."/>
            <person name="Scheremetjew M."/>
            <person name="Finn R."/>
            <person name="Kale V."/>
            <person name="Holt S."/>
            <person name="Cochrane G."/>
            <person name="Meng A."/>
            <person name="Brown T."/>
            <person name="Cohen L."/>
        </authorList>
    </citation>
    <scope>NUCLEOTIDE SEQUENCE</scope>
    <source>
        <strain evidence="2">CCMP127</strain>
    </source>
</reference>
<dbReference type="EMBL" id="HBIM01003337">
    <property type="protein sequence ID" value="CAE0404784.1"/>
    <property type="molecule type" value="Transcribed_RNA"/>
</dbReference>
<evidence type="ECO:0000313" key="2">
    <source>
        <dbReference type="EMBL" id="CAE0404784.1"/>
    </source>
</evidence>